<dbReference type="EMBL" id="BMBA01000001">
    <property type="protein sequence ID" value="GFZ30406.1"/>
    <property type="molecule type" value="Genomic_DNA"/>
</dbReference>
<accession>A0ABQ1E6L0</accession>
<dbReference type="RefSeq" id="WP_206868377.1">
    <property type="nucleotide sequence ID" value="NZ_BMBA01000001.1"/>
</dbReference>
<proteinExistence type="predicted"/>
<evidence type="ECO:0000313" key="2">
    <source>
        <dbReference type="Proteomes" id="UP000663802"/>
    </source>
</evidence>
<reference evidence="1 2" key="1">
    <citation type="journal article" date="2021" name="Int. J. Syst. Evol. Microbiol.">
        <title>Clostridium zeae sp. nov., isolated from corn silage.</title>
        <authorList>
            <person name="Kobayashi H."/>
            <person name="Tanizawa Y."/>
            <person name="Yagura M."/>
            <person name="Sakamoto M."/>
            <person name="Ohkuma M."/>
            <person name="Tohno M."/>
        </authorList>
    </citation>
    <scope>NUCLEOTIDE SEQUENCE [LARGE SCALE GENOMIC DNA]</scope>
    <source>
        <strain evidence="1 2">CSC2</strain>
    </source>
</reference>
<organism evidence="1 2">
    <name type="scientific">Clostridium zeae</name>
    <dbReference type="NCBI Taxonomy" id="2759022"/>
    <lineage>
        <taxon>Bacteria</taxon>
        <taxon>Bacillati</taxon>
        <taxon>Bacillota</taxon>
        <taxon>Clostridia</taxon>
        <taxon>Eubacteriales</taxon>
        <taxon>Clostridiaceae</taxon>
        <taxon>Clostridium</taxon>
    </lineage>
</organism>
<evidence type="ECO:0008006" key="3">
    <source>
        <dbReference type="Google" id="ProtNLM"/>
    </source>
</evidence>
<name>A0ABQ1E6L0_9CLOT</name>
<comment type="caution">
    <text evidence="1">The sequence shown here is derived from an EMBL/GenBank/DDBJ whole genome shotgun (WGS) entry which is preliminary data.</text>
</comment>
<sequence length="109" mass="12742">MSVLEKDKIDAIGINKDSSRIILMISDHLSWDKEHEHLILLQEKVNSYINFIEDKQFKVIYPNIDISEYTIEIHFKYSITKNCYKFLEVVNKKLNKLGITVVSLLPEGT</sequence>
<dbReference type="Proteomes" id="UP000663802">
    <property type="component" value="Unassembled WGS sequence"/>
</dbReference>
<evidence type="ECO:0000313" key="1">
    <source>
        <dbReference type="EMBL" id="GFZ30406.1"/>
    </source>
</evidence>
<gene>
    <name evidence="1" type="ORF">CSC2_09320</name>
</gene>
<dbReference type="InterPro" id="IPR046702">
    <property type="entry name" value="DUF6572"/>
</dbReference>
<keyword evidence="2" id="KW-1185">Reference proteome</keyword>
<dbReference type="Pfam" id="PF20212">
    <property type="entry name" value="DUF6572"/>
    <property type="match status" value="1"/>
</dbReference>
<protein>
    <recommendedName>
        <fullName evidence="3">Branched-chain amino acid ABC transporter substrate-binding protein</fullName>
    </recommendedName>
</protein>